<sequence>MLPQFGEYVAFKLDPVASLKALDDPEVTKACEALRSHKTYVSCVTYLLSFPLPGVEYISGNMTLLARGLPNDVPDAFITSDMSVPVLPNTSNPLSRPPLQPTTPLPWPDCYHPTQAMTRCRMRNDAVIGGDWPDPKYRLTGWDQILLAQTYYSEDGERRGSIKQEQEPPRVPANPAGKMVTTDHPEECKASPMPGSGPSEPDAESRYCPSVSEAGSGYDPSISAAGSACSDAESQVFDSASSKGKARLTPTITSFFRSVLGKCLPCVPCLRADLYDDDEVASISPSDPIWSHPIFGKRPPDTMPVIVLLDDLELIRPEDINDPWAFFRDLEALERIEEDFKDRMKAKTQAAIQHARQKDEALHARIHSKMPKPVSLLEETAEPITSDPTMRSLVEKPS</sequence>
<accession>A0AA39QFW9</accession>
<evidence type="ECO:0000313" key="3">
    <source>
        <dbReference type="Proteomes" id="UP001175228"/>
    </source>
</evidence>
<organism evidence="2 3">
    <name type="scientific">Armillaria luteobubalina</name>
    <dbReference type="NCBI Taxonomy" id="153913"/>
    <lineage>
        <taxon>Eukaryota</taxon>
        <taxon>Fungi</taxon>
        <taxon>Dikarya</taxon>
        <taxon>Basidiomycota</taxon>
        <taxon>Agaricomycotina</taxon>
        <taxon>Agaricomycetes</taxon>
        <taxon>Agaricomycetidae</taxon>
        <taxon>Agaricales</taxon>
        <taxon>Marasmiineae</taxon>
        <taxon>Physalacriaceae</taxon>
        <taxon>Armillaria</taxon>
    </lineage>
</organism>
<proteinExistence type="predicted"/>
<keyword evidence="3" id="KW-1185">Reference proteome</keyword>
<dbReference type="Proteomes" id="UP001175228">
    <property type="component" value="Unassembled WGS sequence"/>
</dbReference>
<gene>
    <name evidence="2" type="ORF">EDD18DRAFT_1146544</name>
</gene>
<feature type="region of interest" description="Disordered" evidence="1">
    <location>
        <begin position="157"/>
        <end position="212"/>
    </location>
</feature>
<dbReference type="EMBL" id="JAUEPU010000007">
    <property type="protein sequence ID" value="KAK0500914.1"/>
    <property type="molecule type" value="Genomic_DNA"/>
</dbReference>
<evidence type="ECO:0000313" key="2">
    <source>
        <dbReference type="EMBL" id="KAK0500914.1"/>
    </source>
</evidence>
<protein>
    <submittedName>
        <fullName evidence="2">Uncharacterized protein</fullName>
    </submittedName>
</protein>
<name>A0AA39QFW9_9AGAR</name>
<evidence type="ECO:0000256" key="1">
    <source>
        <dbReference type="SAM" id="MobiDB-lite"/>
    </source>
</evidence>
<feature type="compositionally biased region" description="Basic and acidic residues" evidence="1">
    <location>
        <begin position="157"/>
        <end position="168"/>
    </location>
</feature>
<dbReference type="AlphaFoldDB" id="A0AA39QFW9"/>
<feature type="region of interest" description="Disordered" evidence="1">
    <location>
        <begin position="372"/>
        <end position="398"/>
    </location>
</feature>
<comment type="caution">
    <text evidence="2">The sequence shown here is derived from an EMBL/GenBank/DDBJ whole genome shotgun (WGS) entry which is preliminary data.</text>
</comment>
<reference evidence="2" key="1">
    <citation type="submission" date="2023-06" db="EMBL/GenBank/DDBJ databases">
        <authorList>
            <consortium name="Lawrence Berkeley National Laboratory"/>
            <person name="Ahrendt S."/>
            <person name="Sahu N."/>
            <person name="Indic B."/>
            <person name="Wong-Bajracharya J."/>
            <person name="Merenyi Z."/>
            <person name="Ke H.-M."/>
            <person name="Monk M."/>
            <person name="Kocsube S."/>
            <person name="Drula E."/>
            <person name="Lipzen A."/>
            <person name="Balint B."/>
            <person name="Henrissat B."/>
            <person name="Andreopoulos B."/>
            <person name="Martin F.M."/>
            <person name="Harder C.B."/>
            <person name="Rigling D."/>
            <person name="Ford K.L."/>
            <person name="Foster G.D."/>
            <person name="Pangilinan J."/>
            <person name="Papanicolaou A."/>
            <person name="Barry K."/>
            <person name="LaButti K."/>
            <person name="Viragh M."/>
            <person name="Koriabine M."/>
            <person name="Yan M."/>
            <person name="Riley R."/>
            <person name="Champramary S."/>
            <person name="Plett K.L."/>
            <person name="Tsai I.J."/>
            <person name="Slot J."/>
            <person name="Sipos G."/>
            <person name="Plett J."/>
            <person name="Nagy L.G."/>
            <person name="Grigoriev I.V."/>
        </authorList>
    </citation>
    <scope>NUCLEOTIDE SEQUENCE</scope>
    <source>
        <strain evidence="2">HWK02</strain>
    </source>
</reference>